<dbReference type="GeneID" id="22587262"/>
<dbReference type="VEuPathDB" id="FungiDB:PADG_11365"/>
<dbReference type="EMBL" id="KN275958">
    <property type="protein sequence ID" value="KGM92536.1"/>
    <property type="molecule type" value="Genomic_DNA"/>
</dbReference>
<dbReference type="Proteomes" id="UP000001628">
    <property type="component" value="Unassembled WGS sequence"/>
</dbReference>
<dbReference type="InParanoid" id="A0A0A0HWT5"/>
<dbReference type="KEGG" id="pbn:PADG_11365"/>
<name>A0A0A0HWT5_PARBD</name>
<sequence>MSTVGWRESSSVSRQNQWLVDMFVGIKSPFGELETFKGMLAHSKVNTLPAMKKVRASSLPVIPQQNVVFHVSPNQSVPAVLSPLSNCPPPTLPSPPAPSNRNKINHRKLKRTPKPIINLRFRKMHFEDVPMYQEEDCLG</sequence>
<dbReference type="RefSeq" id="XP_010757916.1">
    <property type="nucleotide sequence ID" value="XM_010759614.1"/>
</dbReference>
<reference evidence="1 2" key="1">
    <citation type="journal article" date="2011" name="PLoS Genet.">
        <title>Comparative genomic analysis of human fungal pathogens causing paracoccidioidomycosis.</title>
        <authorList>
            <person name="Desjardins C.A."/>
            <person name="Champion M.D."/>
            <person name="Holder J.W."/>
            <person name="Muszewska A."/>
            <person name="Goldberg J."/>
            <person name="Bailao A.M."/>
            <person name="Brigido M.M."/>
            <person name="Ferreira M.E."/>
            <person name="Garcia A.M."/>
            <person name="Grynberg M."/>
            <person name="Gujja S."/>
            <person name="Heiman D.I."/>
            <person name="Henn M.R."/>
            <person name="Kodira C.D."/>
            <person name="Leon-Narvaez H."/>
            <person name="Longo L.V."/>
            <person name="Ma L.J."/>
            <person name="Malavazi I."/>
            <person name="Matsuo A.L."/>
            <person name="Morais F.V."/>
            <person name="Pereira M."/>
            <person name="Rodriguez-Brito S."/>
            <person name="Sakthikumar S."/>
            <person name="Salem-Izacc S.M."/>
            <person name="Sykes S.M."/>
            <person name="Teixeira M.M."/>
            <person name="Vallejo M.C."/>
            <person name="Walter M.E."/>
            <person name="Yandava C."/>
            <person name="Young S."/>
            <person name="Zeng Q."/>
            <person name="Zucker J."/>
            <person name="Felipe M.S."/>
            <person name="Goldman G.H."/>
            <person name="Haas B.J."/>
            <person name="McEwen J.G."/>
            <person name="Nino-Vega G."/>
            <person name="Puccia R."/>
            <person name="San-Blas G."/>
            <person name="Soares C.M."/>
            <person name="Birren B.W."/>
            <person name="Cuomo C.A."/>
        </authorList>
    </citation>
    <scope>NUCLEOTIDE SEQUENCE [LARGE SCALE GENOMIC DNA]</scope>
    <source>
        <strain evidence="1 2">Pb18</strain>
    </source>
</reference>
<protein>
    <submittedName>
        <fullName evidence="1">Uncharacterized protein</fullName>
    </submittedName>
</protein>
<evidence type="ECO:0000313" key="2">
    <source>
        <dbReference type="Proteomes" id="UP000001628"/>
    </source>
</evidence>
<keyword evidence="2" id="KW-1185">Reference proteome</keyword>
<dbReference type="HOGENOM" id="CLU_1960266_0_0_1"/>
<gene>
    <name evidence="1" type="ORF">PADG_11365</name>
</gene>
<organism evidence="1 2">
    <name type="scientific">Paracoccidioides brasiliensis (strain Pb18)</name>
    <dbReference type="NCBI Taxonomy" id="502780"/>
    <lineage>
        <taxon>Eukaryota</taxon>
        <taxon>Fungi</taxon>
        <taxon>Dikarya</taxon>
        <taxon>Ascomycota</taxon>
        <taxon>Pezizomycotina</taxon>
        <taxon>Eurotiomycetes</taxon>
        <taxon>Eurotiomycetidae</taxon>
        <taxon>Onygenales</taxon>
        <taxon>Ajellomycetaceae</taxon>
        <taxon>Paracoccidioides</taxon>
    </lineage>
</organism>
<evidence type="ECO:0000313" key="1">
    <source>
        <dbReference type="EMBL" id="KGM92536.1"/>
    </source>
</evidence>
<dbReference type="AlphaFoldDB" id="A0A0A0HWT5"/>
<proteinExistence type="predicted"/>
<accession>A0A0A0HWT5</accession>